<dbReference type="Gene3D" id="3.40.50.2000">
    <property type="entry name" value="Glycogen Phosphorylase B"/>
    <property type="match status" value="2"/>
</dbReference>
<organism evidence="2 3">
    <name type="scientific">Sinanaerobacter chloroacetimidivorans</name>
    <dbReference type="NCBI Taxonomy" id="2818044"/>
    <lineage>
        <taxon>Bacteria</taxon>
        <taxon>Bacillati</taxon>
        <taxon>Bacillota</taxon>
        <taxon>Clostridia</taxon>
        <taxon>Peptostreptococcales</taxon>
        <taxon>Anaerovoracaceae</taxon>
        <taxon>Sinanaerobacter</taxon>
    </lineage>
</organism>
<dbReference type="AlphaFoldDB" id="A0A8J7W5Z2"/>
<gene>
    <name evidence="2" type="ORF">KCX82_16770</name>
</gene>
<feature type="domain" description="Glycosyl transferase family 1" evidence="1">
    <location>
        <begin position="228"/>
        <end position="389"/>
    </location>
</feature>
<reference evidence="2" key="1">
    <citation type="submission" date="2021-04" db="EMBL/GenBank/DDBJ databases">
        <title>Sinoanaerobacter chloroacetimidivorans sp. nov., an obligate anaerobic bacterium isolated from anaerobic sludge.</title>
        <authorList>
            <person name="Bao Y."/>
        </authorList>
    </citation>
    <scope>NUCLEOTIDE SEQUENCE</scope>
    <source>
        <strain evidence="2">BAD-6</strain>
    </source>
</reference>
<name>A0A8J7W5Z2_9FIRM</name>
<dbReference type="GO" id="GO:0016757">
    <property type="term" value="F:glycosyltransferase activity"/>
    <property type="evidence" value="ECO:0007669"/>
    <property type="project" value="InterPro"/>
</dbReference>
<dbReference type="CDD" id="cd03794">
    <property type="entry name" value="GT4_WbuB-like"/>
    <property type="match status" value="1"/>
</dbReference>
<proteinExistence type="predicted"/>
<keyword evidence="3" id="KW-1185">Reference proteome</keyword>
<reference evidence="2" key="2">
    <citation type="submission" date="2021-04" db="EMBL/GenBank/DDBJ databases">
        <authorList>
            <person name="Liu J."/>
        </authorList>
    </citation>
    <scope>NUCLEOTIDE SEQUENCE</scope>
    <source>
        <strain evidence="2">BAD-6</strain>
    </source>
</reference>
<dbReference type="InterPro" id="IPR001296">
    <property type="entry name" value="Glyco_trans_1"/>
</dbReference>
<evidence type="ECO:0000259" key="1">
    <source>
        <dbReference type="Pfam" id="PF00534"/>
    </source>
</evidence>
<evidence type="ECO:0000313" key="3">
    <source>
        <dbReference type="Proteomes" id="UP000675664"/>
    </source>
</evidence>
<dbReference type="RefSeq" id="WP_227019674.1">
    <property type="nucleotide sequence ID" value="NZ_JAGSND010000014.1"/>
</dbReference>
<sequence>MKLMVISQYFYPEQFRINDVCFQLAEMGHEVIVLTGLPNYPSGNIFDDYEWDSLTTKSNYSPKLKAYLEEINGVEIIRSKLSPRKSGKKNLILNYLSFAYHTSKIAYNLAKKSLESFDKILVFQYSPVTMVLPGIILKRKLKKPLYLYCFDLWPESIVSAGLPNHGVLYQLIYFLSKWIYKQADKIFISSKNFRTYFQNKLGIYQNIYYLPIYAEALFSAVTNTVVKSSEDQENNINLVFAGNVGEMQSVETIIEAAKHLESCSNIHFHIVGDGSASERCIQMAKDLSVKNITFHGRHPLEEMPYFYEMADAFLVTLKKNEFISYTLPGKVQSYMAAGKPLLAAIDGEVSEVIKDAECGLCCPAEDDEGLAEIILEFAQDKENRRKYGDCSKAYYEKNFSSEAFFSSLISYLQE</sequence>
<dbReference type="Proteomes" id="UP000675664">
    <property type="component" value="Unassembled WGS sequence"/>
</dbReference>
<dbReference type="EMBL" id="JAGSND010000014">
    <property type="protein sequence ID" value="MBR0599540.1"/>
    <property type="molecule type" value="Genomic_DNA"/>
</dbReference>
<evidence type="ECO:0000313" key="2">
    <source>
        <dbReference type="EMBL" id="MBR0599540.1"/>
    </source>
</evidence>
<dbReference type="Pfam" id="PF00534">
    <property type="entry name" value="Glycos_transf_1"/>
    <property type="match status" value="1"/>
</dbReference>
<dbReference type="SUPFAM" id="SSF53756">
    <property type="entry name" value="UDP-Glycosyltransferase/glycogen phosphorylase"/>
    <property type="match status" value="1"/>
</dbReference>
<comment type="caution">
    <text evidence="2">The sequence shown here is derived from an EMBL/GenBank/DDBJ whole genome shotgun (WGS) entry which is preliminary data.</text>
</comment>
<dbReference type="PANTHER" id="PTHR12526">
    <property type="entry name" value="GLYCOSYLTRANSFERASE"/>
    <property type="match status" value="1"/>
</dbReference>
<accession>A0A8J7W5Z2</accession>
<protein>
    <submittedName>
        <fullName evidence="2">Glycosyltransferase family 4 protein</fullName>
    </submittedName>
</protein>